<keyword evidence="1" id="KW-0175">Coiled coil</keyword>
<feature type="compositionally biased region" description="Basic and acidic residues" evidence="2">
    <location>
        <begin position="44"/>
        <end position="70"/>
    </location>
</feature>
<evidence type="ECO:0000313" key="5">
    <source>
        <dbReference type="EMBL" id="EXJ86047.1"/>
    </source>
</evidence>
<feature type="domain" description="DUF7605" evidence="4">
    <location>
        <begin position="683"/>
        <end position="862"/>
    </location>
</feature>
<comment type="caution">
    <text evidence="5">The sequence shown here is derived from an EMBL/GenBank/DDBJ whole genome shotgun (WGS) entry which is preliminary data.</text>
</comment>
<dbReference type="PANTHER" id="PTHR36681">
    <property type="entry name" value="NUCLEAR GTPASE, GERMINAL CENTER-ASSOCIATED, TANDEM DUPLICATE 3"/>
    <property type="match status" value="1"/>
</dbReference>
<dbReference type="Pfam" id="PF24564">
    <property type="entry name" value="DUF7605"/>
    <property type="match status" value="1"/>
</dbReference>
<proteinExistence type="predicted"/>
<evidence type="ECO:0000259" key="4">
    <source>
        <dbReference type="Pfam" id="PF24564"/>
    </source>
</evidence>
<dbReference type="InterPro" id="IPR027417">
    <property type="entry name" value="P-loop_NTPase"/>
</dbReference>
<protein>
    <recommendedName>
        <fullName evidence="7">G domain-containing protein</fullName>
    </recommendedName>
</protein>
<dbReference type="InterPro" id="IPR056024">
    <property type="entry name" value="DUF7605"/>
</dbReference>
<organism evidence="5 6">
    <name type="scientific">Capronia coronata CBS 617.96</name>
    <dbReference type="NCBI Taxonomy" id="1182541"/>
    <lineage>
        <taxon>Eukaryota</taxon>
        <taxon>Fungi</taxon>
        <taxon>Dikarya</taxon>
        <taxon>Ascomycota</taxon>
        <taxon>Pezizomycotina</taxon>
        <taxon>Eurotiomycetes</taxon>
        <taxon>Chaetothyriomycetidae</taxon>
        <taxon>Chaetothyriales</taxon>
        <taxon>Herpotrichiellaceae</taxon>
        <taxon>Capronia</taxon>
    </lineage>
</organism>
<dbReference type="EMBL" id="AMWN01000005">
    <property type="protein sequence ID" value="EXJ86047.1"/>
    <property type="molecule type" value="Genomic_DNA"/>
</dbReference>
<dbReference type="eggNOG" id="ENOG502SJYS">
    <property type="taxonomic scope" value="Eukaryota"/>
</dbReference>
<dbReference type="SUPFAM" id="SSF52540">
    <property type="entry name" value="P-loop containing nucleoside triphosphate hydrolases"/>
    <property type="match status" value="1"/>
</dbReference>
<evidence type="ECO:0008006" key="7">
    <source>
        <dbReference type="Google" id="ProtNLM"/>
    </source>
</evidence>
<dbReference type="GeneID" id="19161284"/>
<gene>
    <name evidence="5" type="ORF">A1O1_06416</name>
</gene>
<dbReference type="STRING" id="1182541.W9XZR3"/>
<evidence type="ECO:0000256" key="1">
    <source>
        <dbReference type="SAM" id="Coils"/>
    </source>
</evidence>
<dbReference type="InterPro" id="IPR045063">
    <property type="entry name" value="Dynamin_N"/>
</dbReference>
<feature type="compositionally biased region" description="Polar residues" evidence="2">
    <location>
        <begin position="88"/>
        <end position="107"/>
    </location>
</feature>
<dbReference type="Gene3D" id="3.40.50.300">
    <property type="entry name" value="P-loop containing nucleotide triphosphate hydrolases"/>
    <property type="match status" value="2"/>
</dbReference>
<dbReference type="AlphaFoldDB" id="W9XZR3"/>
<dbReference type="HOGENOM" id="CLU_010389_2_1_1"/>
<keyword evidence="6" id="KW-1185">Reference proteome</keyword>
<name>W9XZR3_9EURO</name>
<feature type="region of interest" description="Disordered" evidence="2">
    <location>
        <begin position="1"/>
        <end position="108"/>
    </location>
</feature>
<reference evidence="5 6" key="1">
    <citation type="submission" date="2013-03" db="EMBL/GenBank/DDBJ databases">
        <title>The Genome Sequence of Capronia coronata CBS 617.96.</title>
        <authorList>
            <consortium name="The Broad Institute Genomics Platform"/>
            <person name="Cuomo C."/>
            <person name="de Hoog S."/>
            <person name="Gorbushina A."/>
            <person name="Walker B."/>
            <person name="Young S.K."/>
            <person name="Zeng Q."/>
            <person name="Gargeya S."/>
            <person name="Fitzgerald M."/>
            <person name="Haas B."/>
            <person name="Abouelleil A."/>
            <person name="Allen A.W."/>
            <person name="Alvarado L."/>
            <person name="Arachchi H.M."/>
            <person name="Berlin A.M."/>
            <person name="Chapman S.B."/>
            <person name="Gainer-Dewar J."/>
            <person name="Goldberg J."/>
            <person name="Griggs A."/>
            <person name="Gujja S."/>
            <person name="Hansen M."/>
            <person name="Howarth C."/>
            <person name="Imamovic A."/>
            <person name="Ireland A."/>
            <person name="Larimer J."/>
            <person name="McCowan C."/>
            <person name="Murphy C."/>
            <person name="Pearson M."/>
            <person name="Poon T.W."/>
            <person name="Priest M."/>
            <person name="Roberts A."/>
            <person name="Saif S."/>
            <person name="Shea T."/>
            <person name="Sisk P."/>
            <person name="Sykes S."/>
            <person name="Wortman J."/>
            <person name="Nusbaum C."/>
            <person name="Birren B."/>
        </authorList>
    </citation>
    <scope>NUCLEOTIDE SEQUENCE [LARGE SCALE GENOMIC DNA]</scope>
    <source>
        <strain evidence="5 6">CBS 617.96</strain>
    </source>
</reference>
<sequence length="945" mass="107060">MYDLHNSPGPSWSFTPSQSSEDGDSWLPSSPPQSLRNDASPVSKENHQDRTRNYSDEKIVVDRSSNKEAIDTVPRPISAQIPSPPQELGSSPTSTQHFPGSDVSNDSTDVDMLIPDGLPREETPDEPFFSPAFQSALHACQTIANDTASAIEKLLQSGYKSDDLDKFRADAERLSMDQTTALRTIAIIGDSGEGKSSVINCLLDFPELAKTGDIGEACTSVVTEYRLKTQEQQAPITIEVEYLSKQEIEQHLEELTWSYRNLFLVKQANEAGSLRDEQGRQTLSDKDYERIEREAEHAWSALEAAFGHHAGFGREMLTDRSQDVPSIVAKLARWSQELEWPEGDQEGFWTTTATDADECCEKTSIFMNNRFWPFTKIIRVFVDAPVLRHGVVLADLPGLQDTNLARVRLTQNYLLKSDHVFLVTNIMRAKTDASLRSSLYQALAQHIPLEWENSAGQSLKMAIVCTKIDGINMTTNRREFCGPNKPISPAEWARLDRELEKAKSSKDEKLAKSFKRKQKTLLIGARNRHVTAGLQAAYASRVPGGQLDVFCVSSKLFDKYKSSDDLDLLQMSGIPDLRRFCHSITASARLLQAQNFLRSKLPSLLTSIELWVTTQAASTPPRGLDAARAQEEWRGLRKQTVNEVGKAADDLHDEVTENLFQHFGQSDHRLEVPDKKLNMAVEQRNDAWEKEAEKKGREWLSWHWTQYNAWILRYGDHYTAKRGKVNWNAELIWKTRMELEIPWNSLMEERIPETFEKLFKGVKSHLMELKESAQGEYSELDTFAQSLDLRLHEVQFELVNAQRLLLRDLRLIRRNASEPNGAAYILAEMIPAYRSAAAIYGTGKMAKQHAIVQGRISDGTLFPNISDRMLNDISSVLDEAFHGLRQKMNDILRLIRADLNLAVPSHTSHVRFTDKERHAREQLAQEIKRLQREHQQLLEGIADLA</sequence>
<evidence type="ECO:0000313" key="6">
    <source>
        <dbReference type="Proteomes" id="UP000019484"/>
    </source>
</evidence>
<dbReference type="Proteomes" id="UP000019484">
    <property type="component" value="Unassembled WGS sequence"/>
</dbReference>
<dbReference type="OrthoDB" id="3598281at2759"/>
<dbReference type="RefSeq" id="XP_007725485.1">
    <property type="nucleotide sequence ID" value="XM_007727295.1"/>
</dbReference>
<accession>W9XZR3</accession>
<dbReference type="Pfam" id="PF00350">
    <property type="entry name" value="Dynamin_N"/>
    <property type="match status" value="1"/>
</dbReference>
<feature type="coiled-coil region" evidence="1">
    <location>
        <begin position="913"/>
        <end position="940"/>
    </location>
</feature>
<evidence type="ECO:0000256" key="2">
    <source>
        <dbReference type="SAM" id="MobiDB-lite"/>
    </source>
</evidence>
<feature type="compositionally biased region" description="Polar residues" evidence="2">
    <location>
        <begin position="8"/>
        <end position="20"/>
    </location>
</feature>
<feature type="domain" description="Dynamin N-terminal" evidence="3">
    <location>
        <begin position="185"/>
        <end position="432"/>
    </location>
</feature>
<evidence type="ECO:0000259" key="3">
    <source>
        <dbReference type="Pfam" id="PF00350"/>
    </source>
</evidence>
<dbReference type="PANTHER" id="PTHR36681:SF3">
    <property type="entry name" value="NUCLEAR GTPASE, GERMINAL CENTER-ASSOCIATED, TANDEM DUPLICATE 3"/>
    <property type="match status" value="1"/>
</dbReference>